<evidence type="ECO:0000313" key="6">
    <source>
        <dbReference type="Proteomes" id="UP000327236"/>
    </source>
</evidence>
<feature type="compositionally biased region" description="Basic and acidic residues" evidence="2">
    <location>
        <begin position="700"/>
        <end position="711"/>
    </location>
</feature>
<feature type="coiled-coil region" evidence="1">
    <location>
        <begin position="356"/>
        <end position="387"/>
    </location>
</feature>
<organism evidence="4 6">
    <name type="scientific">Lactobacillus jensenii</name>
    <dbReference type="NCBI Taxonomy" id="109790"/>
    <lineage>
        <taxon>Bacteria</taxon>
        <taxon>Bacillati</taxon>
        <taxon>Bacillota</taxon>
        <taxon>Bacilli</taxon>
        <taxon>Lactobacillales</taxon>
        <taxon>Lactobacillaceae</taxon>
        <taxon>Lactobacillus</taxon>
    </lineage>
</organism>
<keyword evidence="3" id="KW-1133">Transmembrane helix</keyword>
<sequence>MIEVTFTSYPKDGKKLFKTGIFKQKPLPLKEANDRVKEYAKTLSAHETKEFAFTVIKDDGGDVADEYTFDTQIEAGDAQFGIVSLISRDYADEELSDEENEDLEDLQDQIQSELGAAKTNYADELEPEETDKTAVEENTDNQPVFQSQRASGVVGDIKGVEGVDGNIVKQFSMVDTPKQTQPKANNSNEESQSFEDNESLPLEDSLPEPESVSNENNDIQPTDDLDLPDPTSEFAAQNQERAAPAQPAPVPTELVVTPSSKFENPEDILSKIPDKYNAESFDLSVIKAQLGYKNNPTDKFDEELNRTIDEVLKDTGLSSLQSEFDITKSNLENSLIDALTTKYNELTKNTVENIVAVRLKDEINQLEQDAQNNKQKNQSNMEQACNNEEARLTAQDVDKLDQFKVQLQNEHQESMRSFKINQQKELDTLNEKIDTRLADSKNDLKQREHDKVVNEINRNLSDTRVELSNRFNQGLKNEFTKSEENFRVGLDGAISSIQEKRDEINQKREKYQFAQAKLAQKQKENELKARELDQKDQELALTKKQIEGLPDAIAAAINKTQQQSPNSQLMPFYQVPGNYYYAQPAGAPQIPNNSTPPVDNTEFQKLKDQYDALEKKLTEVQITAKDKEIEDAKKELATTKNSKKHWQIGIISFLAVATLSSVLLFGYNRNNHSVSSTKPSVVLVKNSSAEKSNKKTSSPKKQDTSSKKKLEQPSTPKPETPEQKYNSLNNWSEKVDYLNGLVGQKDVRSLEVINRNDPTTLSKLYLAIAQNNQKDIRDSWLKMNADERKSVSDSARDSVILAFYAVHDWQNGWLAKNES</sequence>
<feature type="region of interest" description="Disordered" evidence="2">
    <location>
        <begin position="119"/>
        <end position="150"/>
    </location>
</feature>
<feature type="compositionally biased region" description="Polar residues" evidence="2">
    <location>
        <begin position="140"/>
        <end position="150"/>
    </location>
</feature>
<name>A0A5N1IFH2_LACJE</name>
<evidence type="ECO:0000256" key="3">
    <source>
        <dbReference type="SAM" id="Phobius"/>
    </source>
</evidence>
<keyword evidence="3" id="KW-0812">Transmembrane</keyword>
<keyword evidence="3" id="KW-0472">Membrane</keyword>
<comment type="caution">
    <text evidence="4">The sequence shown here is derived from an EMBL/GenBank/DDBJ whole genome shotgun (WGS) entry which is preliminary data.</text>
</comment>
<keyword evidence="1" id="KW-0175">Coiled coil</keyword>
<gene>
    <name evidence="5" type="ORF">AAC431_07900</name>
    <name evidence="4" type="ORF">F6H94_05635</name>
</gene>
<reference evidence="5 7" key="2">
    <citation type="submission" date="2024-04" db="EMBL/GenBank/DDBJ databases">
        <title>Three lactobacilli isolated from voided urine samples from females with type 2 diabetes.</title>
        <authorList>
            <person name="Kula A."/>
            <person name="Stegman N."/>
            <person name="Putonti C."/>
        </authorList>
    </citation>
    <scope>NUCLEOTIDE SEQUENCE [LARGE SCALE GENOMIC DNA]</scope>
    <source>
        <strain evidence="5 7">1855</strain>
    </source>
</reference>
<dbReference type="Proteomes" id="UP001385848">
    <property type="component" value="Unassembled WGS sequence"/>
</dbReference>
<feature type="coiled-coil region" evidence="1">
    <location>
        <begin position="603"/>
        <end position="642"/>
    </location>
</feature>
<feature type="compositionally biased region" description="Polar residues" evidence="2">
    <location>
        <begin position="211"/>
        <end position="220"/>
    </location>
</feature>
<dbReference type="AlphaFoldDB" id="A0A5N1IFH2"/>
<evidence type="ECO:0000313" key="4">
    <source>
        <dbReference type="EMBL" id="KAA9322140.1"/>
    </source>
</evidence>
<dbReference type="RefSeq" id="WP_006588361.1">
    <property type="nucleotide sequence ID" value="NZ_CATOVC010000001.1"/>
</dbReference>
<dbReference type="Proteomes" id="UP000327236">
    <property type="component" value="Unassembled WGS sequence"/>
</dbReference>
<feature type="region of interest" description="Disordered" evidence="2">
    <location>
        <begin position="172"/>
        <end position="261"/>
    </location>
</feature>
<reference evidence="4 6" key="1">
    <citation type="submission" date="2019-09" db="EMBL/GenBank/DDBJ databases">
        <title>Draft genome sequence assemblies of isolates from the urinary tract.</title>
        <authorList>
            <person name="Mores C.R."/>
            <person name="Putonti C."/>
            <person name="Wolfe A.J."/>
        </authorList>
    </citation>
    <scope>NUCLEOTIDE SEQUENCE [LARGE SCALE GENOMIC DNA]</scope>
    <source>
        <strain evidence="4 6">UMB246</strain>
    </source>
</reference>
<dbReference type="OrthoDB" id="2328685at2"/>
<keyword evidence="7" id="KW-1185">Reference proteome</keyword>
<dbReference type="EMBL" id="VYWW01000022">
    <property type="protein sequence ID" value="KAA9322140.1"/>
    <property type="molecule type" value="Genomic_DNA"/>
</dbReference>
<evidence type="ECO:0000313" key="5">
    <source>
        <dbReference type="EMBL" id="MEL0565832.1"/>
    </source>
</evidence>
<feature type="transmembrane region" description="Helical" evidence="3">
    <location>
        <begin position="646"/>
        <end position="667"/>
    </location>
</feature>
<evidence type="ECO:0000313" key="7">
    <source>
        <dbReference type="Proteomes" id="UP001385848"/>
    </source>
</evidence>
<feature type="region of interest" description="Disordered" evidence="2">
    <location>
        <begin position="686"/>
        <end position="726"/>
    </location>
</feature>
<feature type="compositionally biased region" description="Polar residues" evidence="2">
    <location>
        <begin position="177"/>
        <end position="191"/>
    </location>
</feature>
<proteinExistence type="predicted"/>
<accession>A0A5N1IFH2</accession>
<evidence type="ECO:0000256" key="1">
    <source>
        <dbReference type="SAM" id="Coils"/>
    </source>
</evidence>
<evidence type="ECO:0000256" key="2">
    <source>
        <dbReference type="SAM" id="MobiDB-lite"/>
    </source>
</evidence>
<feature type="coiled-coil region" evidence="1">
    <location>
        <begin position="490"/>
        <end position="538"/>
    </location>
</feature>
<protein>
    <submittedName>
        <fullName evidence="4">Uncharacterized protein</fullName>
    </submittedName>
</protein>
<dbReference type="EMBL" id="JBBVUL010000018">
    <property type="protein sequence ID" value="MEL0565832.1"/>
    <property type="molecule type" value="Genomic_DNA"/>
</dbReference>